<keyword evidence="2" id="KW-1185">Reference proteome</keyword>
<comment type="caution">
    <text evidence="1">The sequence shown here is derived from an EMBL/GenBank/DDBJ whole genome shotgun (WGS) entry which is preliminary data.</text>
</comment>
<dbReference type="RefSeq" id="WP_123630829.1">
    <property type="nucleotide sequence ID" value="NZ_AYKH01000012.1"/>
</dbReference>
<proteinExistence type="predicted"/>
<accession>A0A423PPS3</accession>
<dbReference type="SUPFAM" id="SSF54593">
    <property type="entry name" value="Glyoxalase/Bleomycin resistance protein/Dihydroxybiphenyl dioxygenase"/>
    <property type="match status" value="1"/>
</dbReference>
<dbReference type="Proteomes" id="UP000283993">
    <property type="component" value="Unassembled WGS sequence"/>
</dbReference>
<evidence type="ECO:0000313" key="1">
    <source>
        <dbReference type="EMBL" id="ROO27626.1"/>
    </source>
</evidence>
<name>A0A423PPS3_9GAMM</name>
<dbReference type="Pfam" id="PF13669">
    <property type="entry name" value="Glyoxalase_4"/>
    <property type="match status" value="1"/>
</dbReference>
<dbReference type="InterPro" id="IPR029068">
    <property type="entry name" value="Glyas_Bleomycin-R_OHBP_Dase"/>
</dbReference>
<sequence length="178" mass="20188">MRLSFGQPTNSIIQTAYIVAHLEDEIQRWIDDLNVGPWFVLEDFKGEEAIYRGKPSKASVKIGMAFAGHMMIELLQPNDDHPSVYKETREARGYGFHHFGVGSPHFGADVQRLERRGYDLAFQARVPTDDRVAYLDTKGELPGFLELIEVSEGMDEFFGRCYAASVGWDGKEPLRPFT</sequence>
<protein>
    <submittedName>
        <fullName evidence="1">Glyoxalase</fullName>
    </submittedName>
</protein>
<organism evidence="1 2">
    <name type="scientific">Salinisphaera orenii MK-B5</name>
    <dbReference type="NCBI Taxonomy" id="856730"/>
    <lineage>
        <taxon>Bacteria</taxon>
        <taxon>Pseudomonadati</taxon>
        <taxon>Pseudomonadota</taxon>
        <taxon>Gammaproteobacteria</taxon>
        <taxon>Salinisphaerales</taxon>
        <taxon>Salinisphaeraceae</taxon>
        <taxon>Salinisphaera</taxon>
    </lineage>
</organism>
<gene>
    <name evidence="1" type="ORF">SAOR_07175</name>
</gene>
<evidence type="ECO:0000313" key="2">
    <source>
        <dbReference type="Proteomes" id="UP000283993"/>
    </source>
</evidence>
<dbReference type="Gene3D" id="3.10.180.10">
    <property type="entry name" value="2,3-Dihydroxybiphenyl 1,2-Dioxygenase, domain 1"/>
    <property type="match status" value="1"/>
</dbReference>
<reference evidence="1 2" key="1">
    <citation type="submission" date="2013-10" db="EMBL/GenBank/DDBJ databases">
        <title>Salinisphaera orenii MK-B5 Genome Sequencing.</title>
        <authorList>
            <person name="Lai Q."/>
            <person name="Li C."/>
            <person name="Shao Z."/>
        </authorList>
    </citation>
    <scope>NUCLEOTIDE SEQUENCE [LARGE SCALE GENOMIC DNA]</scope>
    <source>
        <strain evidence="1 2">MK-B5</strain>
    </source>
</reference>
<dbReference type="AlphaFoldDB" id="A0A423PPS3"/>
<dbReference type="EMBL" id="AYKH01000012">
    <property type="protein sequence ID" value="ROO27626.1"/>
    <property type="molecule type" value="Genomic_DNA"/>
</dbReference>